<feature type="region of interest" description="Disordered" evidence="1">
    <location>
        <begin position="1"/>
        <end position="20"/>
    </location>
</feature>
<dbReference type="Proteomes" id="UP000603227">
    <property type="component" value="Unassembled WGS sequence"/>
</dbReference>
<dbReference type="AlphaFoldDB" id="A0A919DRJ8"/>
<evidence type="ECO:0000313" key="2">
    <source>
        <dbReference type="EMBL" id="GHE68997.1"/>
    </source>
</evidence>
<reference evidence="2" key="1">
    <citation type="journal article" date="2014" name="Int. J. Syst. Evol. Microbiol.">
        <title>Complete genome sequence of Corynebacterium casei LMG S-19264T (=DSM 44701T), isolated from a smear-ripened cheese.</title>
        <authorList>
            <consortium name="US DOE Joint Genome Institute (JGI-PGF)"/>
            <person name="Walter F."/>
            <person name="Albersmeier A."/>
            <person name="Kalinowski J."/>
            <person name="Ruckert C."/>
        </authorList>
    </citation>
    <scope>NUCLEOTIDE SEQUENCE</scope>
    <source>
        <strain evidence="2">CGMCC 4.7403</strain>
    </source>
</reference>
<sequence length="239" mass="25423">MGHGLTGNLGESAQDARDMAELSGSRQSVATVTAWQCYLAALRGDLDLALRLSEEVMEVTGGRREFLAGMVFGPLAFVALHTGDPPTCTEMLTGALHRPEPVGVASIDRMVWYNLLAEAAALLGRPNEAASWADRAQSEIRPWSPPRRTDLAHTARAHALFSTSPACALDHAKAATALFTSVGDPVAAGQAHLLAGRALNTLARPHEARTTFSRARTLFDGCGARFFALKALDEEHPAG</sequence>
<dbReference type="SUPFAM" id="SSF48452">
    <property type="entry name" value="TPR-like"/>
    <property type="match status" value="1"/>
</dbReference>
<accession>A0A919DRJ8</accession>
<dbReference type="EMBL" id="BNAT01000072">
    <property type="protein sequence ID" value="GHE68997.1"/>
    <property type="molecule type" value="Genomic_DNA"/>
</dbReference>
<evidence type="ECO:0000256" key="1">
    <source>
        <dbReference type="SAM" id="MobiDB-lite"/>
    </source>
</evidence>
<evidence type="ECO:0000313" key="3">
    <source>
        <dbReference type="Proteomes" id="UP000603227"/>
    </source>
</evidence>
<dbReference type="RefSeq" id="WP_189788418.1">
    <property type="nucleotide sequence ID" value="NZ_BNAT01000072.1"/>
</dbReference>
<comment type="caution">
    <text evidence="2">The sequence shown here is derived from an EMBL/GenBank/DDBJ whole genome shotgun (WGS) entry which is preliminary data.</text>
</comment>
<proteinExistence type="predicted"/>
<name>A0A919DRJ8_9ACTN</name>
<protein>
    <submittedName>
        <fullName evidence="2">Uncharacterized protein</fullName>
    </submittedName>
</protein>
<organism evidence="2 3">
    <name type="scientific">Streptomyces capitiformicae</name>
    <dbReference type="NCBI Taxonomy" id="2014920"/>
    <lineage>
        <taxon>Bacteria</taxon>
        <taxon>Bacillati</taxon>
        <taxon>Actinomycetota</taxon>
        <taxon>Actinomycetes</taxon>
        <taxon>Kitasatosporales</taxon>
        <taxon>Streptomycetaceae</taxon>
        <taxon>Streptomyces</taxon>
    </lineage>
</organism>
<keyword evidence="3" id="KW-1185">Reference proteome</keyword>
<gene>
    <name evidence="2" type="ORF">GCM10017771_92750</name>
</gene>
<reference evidence="2" key="2">
    <citation type="submission" date="2020-09" db="EMBL/GenBank/DDBJ databases">
        <authorList>
            <person name="Sun Q."/>
            <person name="Zhou Y."/>
        </authorList>
    </citation>
    <scope>NUCLEOTIDE SEQUENCE</scope>
    <source>
        <strain evidence="2">CGMCC 4.7403</strain>
    </source>
</reference>
<dbReference type="Gene3D" id="1.25.40.10">
    <property type="entry name" value="Tetratricopeptide repeat domain"/>
    <property type="match status" value="1"/>
</dbReference>
<dbReference type="InterPro" id="IPR011990">
    <property type="entry name" value="TPR-like_helical_dom_sf"/>
</dbReference>